<dbReference type="HAMAP" id="MF_00050">
    <property type="entry name" value="EF_Ts"/>
    <property type="match status" value="1"/>
</dbReference>
<feature type="domain" description="Translation elongation factor EFTs/EF1B dimerisation" evidence="7">
    <location>
        <begin position="45"/>
        <end position="194"/>
    </location>
</feature>
<dbReference type="Gene3D" id="3.30.479.20">
    <property type="entry name" value="Elongation factor Ts, dimerisation domain"/>
    <property type="match status" value="1"/>
</dbReference>
<dbReference type="RefSeq" id="WP_036944985.1">
    <property type="nucleotide sequence ID" value="NZ_JQKC01000040.1"/>
</dbReference>
<organism evidence="8 9">
    <name type="scientific">Pseudobacteroides cellulosolvens ATCC 35603 = DSM 2933</name>
    <dbReference type="NCBI Taxonomy" id="398512"/>
    <lineage>
        <taxon>Bacteria</taxon>
        <taxon>Bacillati</taxon>
        <taxon>Bacillota</taxon>
        <taxon>Clostridia</taxon>
        <taxon>Eubacteriales</taxon>
        <taxon>Oscillospiraceae</taxon>
        <taxon>Pseudobacteroides</taxon>
    </lineage>
</organism>
<dbReference type="InterPro" id="IPR014039">
    <property type="entry name" value="Transl_elong_EFTs/EF1B_dimer"/>
</dbReference>
<evidence type="ECO:0000256" key="6">
    <source>
        <dbReference type="HAMAP-Rule" id="MF_00050"/>
    </source>
</evidence>
<dbReference type="PANTHER" id="PTHR11741:SF0">
    <property type="entry name" value="ELONGATION FACTOR TS, MITOCHONDRIAL"/>
    <property type="match status" value="1"/>
</dbReference>
<dbReference type="AlphaFoldDB" id="A0A0L6JWQ2"/>
<keyword evidence="3 6" id="KW-0251">Elongation factor</keyword>
<dbReference type="FunFam" id="1.10.286.20:FF:000001">
    <property type="entry name" value="Elongation factor Ts"/>
    <property type="match status" value="1"/>
</dbReference>
<keyword evidence="4 6" id="KW-0648">Protein biosynthesis</keyword>
<evidence type="ECO:0000259" key="7">
    <source>
        <dbReference type="Pfam" id="PF00889"/>
    </source>
</evidence>
<gene>
    <name evidence="6" type="primary">tsf</name>
    <name evidence="8" type="ORF">Bccel_5553</name>
</gene>
<dbReference type="InterPro" id="IPR001816">
    <property type="entry name" value="Transl_elong_EFTs/EF1B"/>
</dbReference>
<dbReference type="NCBIfam" id="TIGR00116">
    <property type="entry name" value="tsf"/>
    <property type="match status" value="1"/>
</dbReference>
<dbReference type="PATRIC" id="fig|398512.5.peg.5829"/>
<dbReference type="Gene3D" id="1.10.8.10">
    <property type="entry name" value="DNA helicase RuvA subunit, C-terminal domain"/>
    <property type="match status" value="1"/>
</dbReference>
<comment type="caution">
    <text evidence="8">The sequence shown here is derived from an EMBL/GenBank/DDBJ whole genome shotgun (WGS) entry which is preliminary data.</text>
</comment>
<proteinExistence type="inferred from homology"/>
<dbReference type="eggNOG" id="COG0264">
    <property type="taxonomic scope" value="Bacteria"/>
</dbReference>
<name>A0A0L6JWQ2_9FIRM</name>
<evidence type="ECO:0000256" key="2">
    <source>
        <dbReference type="ARBA" id="ARBA00016956"/>
    </source>
</evidence>
<dbReference type="GO" id="GO:0003746">
    <property type="term" value="F:translation elongation factor activity"/>
    <property type="evidence" value="ECO:0007669"/>
    <property type="project" value="UniProtKB-UniRule"/>
</dbReference>
<keyword evidence="9" id="KW-1185">Reference proteome</keyword>
<evidence type="ECO:0000256" key="3">
    <source>
        <dbReference type="ARBA" id="ARBA00022768"/>
    </source>
</evidence>
<dbReference type="Gene3D" id="1.10.286.20">
    <property type="match status" value="1"/>
</dbReference>
<dbReference type="Pfam" id="PF00889">
    <property type="entry name" value="EF_TS"/>
    <property type="match status" value="1"/>
</dbReference>
<sequence>MIKLEVIKQLRERTGAGIMDCKHALVKHGGDMGKALNFLREKGISKGKANRIAAEGIVDSYIHGNGRIGVLLEVNIETDFAALSKEFREFVKDLGMQIAAVAPKYIGREDIPLEVIENEKATIKAQANIAGKSENIVGKIIEGRMEKFYKQVCLLEQPFIKDPDISIQQLLNNKISIIGENIIIRRFVRFESGEGLKKVIIP</sequence>
<dbReference type="SUPFAM" id="SSF54713">
    <property type="entry name" value="Elongation factor Ts (EF-Ts), dimerisation domain"/>
    <property type="match status" value="1"/>
</dbReference>
<dbReference type="OrthoDB" id="9808348at2"/>
<dbReference type="InterPro" id="IPR036402">
    <property type="entry name" value="EF-Ts_dimer_sf"/>
</dbReference>
<accession>A0A0L6JWQ2</accession>
<dbReference type="STRING" id="398512.Bccel_5553"/>
<keyword evidence="6" id="KW-0963">Cytoplasm</keyword>
<evidence type="ECO:0000313" key="9">
    <source>
        <dbReference type="Proteomes" id="UP000036923"/>
    </source>
</evidence>
<comment type="similarity">
    <text evidence="1 6">Belongs to the EF-Ts family.</text>
</comment>
<dbReference type="PANTHER" id="PTHR11741">
    <property type="entry name" value="ELONGATION FACTOR TS"/>
    <property type="match status" value="1"/>
</dbReference>
<dbReference type="EMBL" id="LGTC01000001">
    <property type="protein sequence ID" value="KNY30276.1"/>
    <property type="molecule type" value="Genomic_DNA"/>
</dbReference>
<dbReference type="CDD" id="cd14275">
    <property type="entry name" value="UBA_EF-Ts"/>
    <property type="match status" value="1"/>
</dbReference>
<reference evidence="9" key="1">
    <citation type="submission" date="2015-07" db="EMBL/GenBank/DDBJ databases">
        <title>Near-Complete Genome Sequence of the Cellulolytic Bacterium Bacteroides (Pseudobacteroides) cellulosolvens ATCC 35603.</title>
        <authorList>
            <person name="Dassa B."/>
            <person name="Utturkar S.M."/>
            <person name="Klingeman D.M."/>
            <person name="Hurt R.A."/>
            <person name="Keller M."/>
            <person name="Xu J."/>
            <person name="Reddy Y.H.K."/>
            <person name="Borovok I."/>
            <person name="Grinberg I.R."/>
            <person name="Lamed R."/>
            <person name="Zhivin O."/>
            <person name="Bayer E.A."/>
            <person name="Brown S.D."/>
        </authorList>
    </citation>
    <scope>NUCLEOTIDE SEQUENCE [LARGE SCALE GENOMIC DNA]</scope>
    <source>
        <strain evidence="9">DSM 2933</strain>
    </source>
</reference>
<dbReference type="InterPro" id="IPR009060">
    <property type="entry name" value="UBA-like_sf"/>
</dbReference>
<evidence type="ECO:0000256" key="4">
    <source>
        <dbReference type="ARBA" id="ARBA00022917"/>
    </source>
</evidence>
<evidence type="ECO:0000256" key="5">
    <source>
        <dbReference type="ARBA" id="ARBA00025453"/>
    </source>
</evidence>
<dbReference type="Proteomes" id="UP000036923">
    <property type="component" value="Unassembled WGS sequence"/>
</dbReference>
<evidence type="ECO:0000256" key="1">
    <source>
        <dbReference type="ARBA" id="ARBA00005532"/>
    </source>
</evidence>
<dbReference type="SUPFAM" id="SSF46934">
    <property type="entry name" value="UBA-like"/>
    <property type="match status" value="1"/>
</dbReference>
<comment type="function">
    <text evidence="5 6">Associates with the EF-Tu.GDP complex and induces the exchange of GDP to GTP. It remains bound to the aminoacyl-tRNA.EF-Tu.GTP complex up to the GTP hydrolysis stage on the ribosome.</text>
</comment>
<evidence type="ECO:0000313" key="8">
    <source>
        <dbReference type="EMBL" id="KNY30276.1"/>
    </source>
</evidence>
<comment type="subcellular location">
    <subcellularLocation>
        <location evidence="6">Cytoplasm</location>
    </subcellularLocation>
</comment>
<dbReference type="GO" id="GO:0005737">
    <property type="term" value="C:cytoplasm"/>
    <property type="evidence" value="ECO:0007669"/>
    <property type="project" value="UniProtKB-SubCell"/>
</dbReference>
<dbReference type="FunFam" id="1.10.8.10:FF:000001">
    <property type="entry name" value="Elongation factor Ts"/>
    <property type="match status" value="1"/>
</dbReference>
<protein>
    <recommendedName>
        <fullName evidence="2 6">Elongation factor Ts</fullName>
        <shortName evidence="6">EF-Ts</shortName>
    </recommendedName>
</protein>
<comment type="caution">
    <text evidence="6">Lacks conserved residue(s) required for the propagation of feature annotation.</text>
</comment>